<organism evidence="2 3">
    <name type="scientific">Lithospermum erythrorhizon</name>
    <name type="common">Purple gromwell</name>
    <name type="synonym">Lithospermum officinale var. erythrorhizon</name>
    <dbReference type="NCBI Taxonomy" id="34254"/>
    <lineage>
        <taxon>Eukaryota</taxon>
        <taxon>Viridiplantae</taxon>
        <taxon>Streptophyta</taxon>
        <taxon>Embryophyta</taxon>
        <taxon>Tracheophyta</taxon>
        <taxon>Spermatophyta</taxon>
        <taxon>Magnoliopsida</taxon>
        <taxon>eudicotyledons</taxon>
        <taxon>Gunneridae</taxon>
        <taxon>Pentapetalae</taxon>
        <taxon>asterids</taxon>
        <taxon>lamiids</taxon>
        <taxon>Boraginales</taxon>
        <taxon>Boraginaceae</taxon>
        <taxon>Boraginoideae</taxon>
        <taxon>Lithospermeae</taxon>
        <taxon>Lithospermum</taxon>
    </lineage>
</organism>
<reference evidence="2 3" key="1">
    <citation type="submission" date="2024-01" db="EMBL/GenBank/DDBJ databases">
        <title>The complete chloroplast genome sequence of Lithospermum erythrorhizon: insights into the phylogenetic relationship among Boraginaceae species and the maternal lineages of purple gromwells.</title>
        <authorList>
            <person name="Okada T."/>
            <person name="Watanabe K."/>
        </authorList>
    </citation>
    <scope>NUCLEOTIDE SEQUENCE [LARGE SCALE GENOMIC DNA]</scope>
</reference>
<dbReference type="InterPro" id="IPR001810">
    <property type="entry name" value="F-box_dom"/>
</dbReference>
<dbReference type="PANTHER" id="PTHR34049:SF1">
    <property type="entry name" value="F-BOX PROTEIN SKIP27"/>
    <property type="match status" value="1"/>
</dbReference>
<gene>
    <name evidence="2" type="ORF">LIER_20414</name>
</gene>
<dbReference type="PANTHER" id="PTHR34049">
    <property type="entry name" value="F-BOX PROTEIN SKIP27"/>
    <property type="match status" value="1"/>
</dbReference>
<proteinExistence type="predicted"/>
<dbReference type="Proteomes" id="UP001454036">
    <property type="component" value="Unassembled WGS sequence"/>
</dbReference>
<dbReference type="EMBL" id="BAABME010005181">
    <property type="protein sequence ID" value="GAA0164876.1"/>
    <property type="molecule type" value="Genomic_DNA"/>
</dbReference>
<dbReference type="InterPro" id="IPR045286">
    <property type="entry name" value="FBS1-like"/>
</dbReference>
<dbReference type="PROSITE" id="PS50181">
    <property type="entry name" value="FBOX"/>
    <property type="match status" value="1"/>
</dbReference>
<feature type="domain" description="F-box" evidence="1">
    <location>
        <begin position="55"/>
        <end position="103"/>
    </location>
</feature>
<protein>
    <recommendedName>
        <fullName evidence="1">F-box domain-containing protein</fullName>
    </recommendedName>
</protein>
<evidence type="ECO:0000259" key="1">
    <source>
        <dbReference type="PROSITE" id="PS50181"/>
    </source>
</evidence>
<dbReference type="AlphaFoldDB" id="A0AAV3QNU8"/>
<comment type="caution">
    <text evidence="2">The sequence shown here is derived from an EMBL/GenBank/DDBJ whole genome shotgun (WGS) entry which is preliminary data.</text>
</comment>
<sequence length="172" mass="19178">MAFGTTSNEAYRYGLVRSTSFGRKRVALTNVTQDFCGLDECPLKRDTNCSDLAGKSSLGSLPQDVLVRVLCGVNHDDLKSLYDVSRSIKEAAMIAKRLHFEYSTPRKTVGFQSAADNEELSDIEAPNAPKQSRIRRSVMSRKNLSDISAALFTSDDEETWPREDVLMGMEKM</sequence>
<evidence type="ECO:0000313" key="2">
    <source>
        <dbReference type="EMBL" id="GAA0164876.1"/>
    </source>
</evidence>
<evidence type="ECO:0000313" key="3">
    <source>
        <dbReference type="Proteomes" id="UP001454036"/>
    </source>
</evidence>
<keyword evidence="3" id="KW-1185">Reference proteome</keyword>
<accession>A0AAV3QNU8</accession>
<name>A0AAV3QNU8_LITER</name>